<dbReference type="Proteomes" id="UP000002051">
    <property type="component" value="Chromosome 5"/>
</dbReference>
<reference evidence="3" key="3">
    <citation type="submission" date="2015-04" db="UniProtKB">
        <authorList>
            <consortium name="EnsemblPlants"/>
        </authorList>
    </citation>
    <scope>IDENTIFICATION</scope>
    <source>
        <strain evidence="3">cv. Jemalong A17</strain>
    </source>
</reference>
<reference evidence="2 4" key="2">
    <citation type="journal article" date="2014" name="BMC Genomics">
        <title>An improved genome release (version Mt4.0) for the model legume Medicago truncatula.</title>
        <authorList>
            <person name="Tang H."/>
            <person name="Krishnakumar V."/>
            <person name="Bidwell S."/>
            <person name="Rosen B."/>
            <person name="Chan A."/>
            <person name="Zhou S."/>
            <person name="Gentzbittel L."/>
            <person name="Childs K.L."/>
            <person name="Yandell M."/>
            <person name="Gundlach H."/>
            <person name="Mayer K.F."/>
            <person name="Schwartz D.C."/>
            <person name="Town C.D."/>
        </authorList>
    </citation>
    <scope>GENOME REANNOTATION</scope>
    <source>
        <strain evidence="3 4">cv. Jemalong A17</strain>
    </source>
</reference>
<reference evidence="2 4" key="1">
    <citation type="journal article" date="2011" name="Nature">
        <title>The Medicago genome provides insight into the evolution of rhizobial symbioses.</title>
        <authorList>
            <person name="Young N.D."/>
            <person name="Debelle F."/>
            <person name="Oldroyd G.E."/>
            <person name="Geurts R."/>
            <person name="Cannon S.B."/>
            <person name="Udvardi M.K."/>
            <person name="Benedito V.A."/>
            <person name="Mayer K.F."/>
            <person name="Gouzy J."/>
            <person name="Schoof H."/>
            <person name="Van de Peer Y."/>
            <person name="Proost S."/>
            <person name="Cook D.R."/>
            <person name="Meyers B.C."/>
            <person name="Spannagl M."/>
            <person name="Cheung F."/>
            <person name="De Mita S."/>
            <person name="Krishnakumar V."/>
            <person name="Gundlach H."/>
            <person name="Zhou S."/>
            <person name="Mudge J."/>
            <person name="Bharti A.K."/>
            <person name="Murray J.D."/>
            <person name="Naoumkina M.A."/>
            <person name="Rosen B."/>
            <person name="Silverstein K.A."/>
            <person name="Tang H."/>
            <person name="Rombauts S."/>
            <person name="Zhao P.X."/>
            <person name="Zhou P."/>
            <person name="Barbe V."/>
            <person name="Bardou P."/>
            <person name="Bechner M."/>
            <person name="Bellec A."/>
            <person name="Berger A."/>
            <person name="Berges H."/>
            <person name="Bidwell S."/>
            <person name="Bisseling T."/>
            <person name="Choisne N."/>
            <person name="Couloux A."/>
            <person name="Denny R."/>
            <person name="Deshpande S."/>
            <person name="Dai X."/>
            <person name="Doyle J.J."/>
            <person name="Dudez A.M."/>
            <person name="Farmer A.D."/>
            <person name="Fouteau S."/>
            <person name="Franken C."/>
            <person name="Gibelin C."/>
            <person name="Gish J."/>
            <person name="Goldstein S."/>
            <person name="Gonzalez A.J."/>
            <person name="Green P.J."/>
            <person name="Hallab A."/>
            <person name="Hartog M."/>
            <person name="Hua A."/>
            <person name="Humphray S.J."/>
            <person name="Jeong D.H."/>
            <person name="Jing Y."/>
            <person name="Jocker A."/>
            <person name="Kenton S.M."/>
            <person name="Kim D.J."/>
            <person name="Klee K."/>
            <person name="Lai H."/>
            <person name="Lang C."/>
            <person name="Lin S."/>
            <person name="Macmil S.L."/>
            <person name="Magdelenat G."/>
            <person name="Matthews L."/>
            <person name="McCorrison J."/>
            <person name="Monaghan E.L."/>
            <person name="Mun J.H."/>
            <person name="Najar F.Z."/>
            <person name="Nicholson C."/>
            <person name="Noirot C."/>
            <person name="O'Bleness M."/>
            <person name="Paule C.R."/>
            <person name="Poulain J."/>
            <person name="Prion F."/>
            <person name="Qin B."/>
            <person name="Qu C."/>
            <person name="Retzel E.F."/>
            <person name="Riddle C."/>
            <person name="Sallet E."/>
            <person name="Samain S."/>
            <person name="Samson N."/>
            <person name="Sanders I."/>
            <person name="Saurat O."/>
            <person name="Scarpelli C."/>
            <person name="Schiex T."/>
            <person name="Segurens B."/>
            <person name="Severin A.J."/>
            <person name="Sherrier D.J."/>
            <person name="Shi R."/>
            <person name="Sims S."/>
            <person name="Singer S.R."/>
            <person name="Sinharoy S."/>
            <person name="Sterck L."/>
            <person name="Viollet A."/>
            <person name="Wang B.B."/>
            <person name="Wang K."/>
            <person name="Wang M."/>
            <person name="Wang X."/>
            <person name="Warfsmann J."/>
            <person name="Weissenbach J."/>
            <person name="White D.D."/>
            <person name="White J.D."/>
            <person name="Wiley G.B."/>
            <person name="Wincker P."/>
            <person name="Xing Y."/>
            <person name="Yang L."/>
            <person name="Yao Z."/>
            <person name="Ying F."/>
            <person name="Zhai J."/>
            <person name="Zhou L."/>
            <person name="Zuber A."/>
            <person name="Denarie J."/>
            <person name="Dixon R.A."/>
            <person name="May G.D."/>
            <person name="Schwartz D.C."/>
            <person name="Rogers J."/>
            <person name="Quetier F."/>
            <person name="Town C.D."/>
            <person name="Roe B.A."/>
        </authorList>
    </citation>
    <scope>NUCLEOTIDE SEQUENCE [LARGE SCALE GENOMIC DNA]</scope>
    <source>
        <strain evidence="2">A17</strain>
        <strain evidence="3 4">cv. Jemalong A17</strain>
    </source>
</reference>
<dbReference type="AlphaFoldDB" id="G7K690"/>
<dbReference type="EMBL" id="CM001221">
    <property type="protein sequence ID" value="AES98474.2"/>
    <property type="molecule type" value="Genomic_DNA"/>
</dbReference>
<gene>
    <name evidence="2" type="ordered locus">MTR_5g069010</name>
</gene>
<sequence>MYPNKDSTRQLQEGGRSCLSIPYNSFTRTCLVYAGLVDAPCDETRVEPPYIEPTPSSYPHSMPSSYPFIETQTNHHSMPSSSAHRSSEPTHNIDLNSPFHLHTPNDVVRSSVVAGVHNEEVGDFSENEDDIFTQHAINDDEDKDMCFFLPSHTLL</sequence>
<keyword evidence="4" id="KW-1185">Reference proteome</keyword>
<dbReference type="PaxDb" id="3880-AES98474"/>
<feature type="compositionally biased region" description="Low complexity" evidence="1">
    <location>
        <begin position="75"/>
        <end position="84"/>
    </location>
</feature>
<name>G7K690_MEDTR</name>
<proteinExistence type="predicted"/>
<evidence type="ECO:0000313" key="4">
    <source>
        <dbReference type="Proteomes" id="UP000002051"/>
    </source>
</evidence>
<accession>G7K690</accession>
<accession>A0A0C3XN87</accession>
<evidence type="ECO:0000256" key="1">
    <source>
        <dbReference type="SAM" id="MobiDB-lite"/>
    </source>
</evidence>
<feature type="region of interest" description="Disordered" evidence="1">
    <location>
        <begin position="72"/>
        <end position="92"/>
    </location>
</feature>
<organism evidence="2 4">
    <name type="scientific">Medicago truncatula</name>
    <name type="common">Barrel medic</name>
    <name type="synonym">Medicago tribuloides</name>
    <dbReference type="NCBI Taxonomy" id="3880"/>
    <lineage>
        <taxon>Eukaryota</taxon>
        <taxon>Viridiplantae</taxon>
        <taxon>Streptophyta</taxon>
        <taxon>Embryophyta</taxon>
        <taxon>Tracheophyta</taxon>
        <taxon>Spermatophyta</taxon>
        <taxon>Magnoliopsida</taxon>
        <taxon>eudicotyledons</taxon>
        <taxon>Gunneridae</taxon>
        <taxon>Pentapetalae</taxon>
        <taxon>rosids</taxon>
        <taxon>fabids</taxon>
        <taxon>Fabales</taxon>
        <taxon>Fabaceae</taxon>
        <taxon>Papilionoideae</taxon>
        <taxon>50 kb inversion clade</taxon>
        <taxon>NPAAA clade</taxon>
        <taxon>Hologalegina</taxon>
        <taxon>IRL clade</taxon>
        <taxon>Trifolieae</taxon>
        <taxon>Medicago</taxon>
    </lineage>
</organism>
<protein>
    <submittedName>
        <fullName evidence="2 3">Uncharacterized protein</fullName>
    </submittedName>
</protein>
<dbReference type="HOGENOM" id="CLU_1698143_0_0_1"/>
<dbReference type="EnsemblPlants" id="AES98474">
    <property type="protein sequence ID" value="AES98474"/>
    <property type="gene ID" value="MTR_5g069010"/>
</dbReference>
<evidence type="ECO:0000313" key="2">
    <source>
        <dbReference type="EMBL" id="AES98474.2"/>
    </source>
</evidence>
<evidence type="ECO:0000313" key="3">
    <source>
        <dbReference type="EnsemblPlants" id="AES98474"/>
    </source>
</evidence>